<comment type="caution">
    <text evidence="3">The sequence shown here is derived from an EMBL/GenBank/DDBJ whole genome shotgun (WGS) entry which is preliminary data.</text>
</comment>
<evidence type="ECO:0000256" key="2">
    <source>
        <dbReference type="SAM" id="MobiDB-lite"/>
    </source>
</evidence>
<proteinExistence type="predicted"/>
<reference evidence="3" key="2">
    <citation type="submission" date="2023-05" db="EMBL/GenBank/DDBJ databases">
        <authorList>
            <person name="Schelkunov M.I."/>
        </authorList>
    </citation>
    <scope>NUCLEOTIDE SEQUENCE</scope>
    <source>
        <strain evidence="3">Hsosn_3</strain>
        <tissue evidence="3">Leaf</tissue>
    </source>
</reference>
<organism evidence="3 4">
    <name type="scientific">Heracleum sosnowskyi</name>
    <dbReference type="NCBI Taxonomy" id="360622"/>
    <lineage>
        <taxon>Eukaryota</taxon>
        <taxon>Viridiplantae</taxon>
        <taxon>Streptophyta</taxon>
        <taxon>Embryophyta</taxon>
        <taxon>Tracheophyta</taxon>
        <taxon>Spermatophyta</taxon>
        <taxon>Magnoliopsida</taxon>
        <taxon>eudicotyledons</taxon>
        <taxon>Gunneridae</taxon>
        <taxon>Pentapetalae</taxon>
        <taxon>asterids</taxon>
        <taxon>campanulids</taxon>
        <taxon>Apiales</taxon>
        <taxon>Apiaceae</taxon>
        <taxon>Apioideae</taxon>
        <taxon>apioid superclade</taxon>
        <taxon>Tordylieae</taxon>
        <taxon>Tordyliinae</taxon>
        <taxon>Heracleum</taxon>
    </lineage>
</organism>
<feature type="region of interest" description="Disordered" evidence="2">
    <location>
        <begin position="97"/>
        <end position="139"/>
    </location>
</feature>
<dbReference type="AlphaFoldDB" id="A0AAD8MUU4"/>
<feature type="compositionally biased region" description="Low complexity" evidence="2">
    <location>
        <begin position="1"/>
        <end position="13"/>
    </location>
</feature>
<sequence>MKGGADNENNSDNNDYEQPDFADGDLDEVGREIIVIDYTYLHEPSPNPYQPTPQPELEGMSQKTIVAPFLNDYEDMEEAVPPTELVLRGASTTVPLSKETRITADPVKKRSKKEGSQPEDRNTKRHKPITKDASMPPHNPSVMAQMCSKLGMQNATEAEVPEWCNSEMAANNAAISKCLTEAWVRQASHAKEIKCFAADNARLTKENRILKVHASTHEEDLRKVEDRHKKELEKLQDDLKEANSRILELENTQESAHKLREELIKKHEAEIVELNTKMEVAAYDRLELDKEFIAQGKMKFMRSFIKKLPDFDWDQLGPGNADFTKLLKDEMEEEAR</sequence>
<feature type="compositionally biased region" description="Pro residues" evidence="2">
    <location>
        <begin position="45"/>
        <end position="54"/>
    </location>
</feature>
<protein>
    <submittedName>
        <fullName evidence="3">Uncharacterized protein</fullName>
    </submittedName>
</protein>
<feature type="compositionally biased region" description="Acidic residues" evidence="2">
    <location>
        <begin position="14"/>
        <end position="27"/>
    </location>
</feature>
<dbReference type="Proteomes" id="UP001237642">
    <property type="component" value="Unassembled WGS sequence"/>
</dbReference>
<keyword evidence="4" id="KW-1185">Reference proteome</keyword>
<dbReference type="EMBL" id="JAUIZM010000005">
    <property type="protein sequence ID" value="KAK1384678.1"/>
    <property type="molecule type" value="Genomic_DNA"/>
</dbReference>
<feature type="coiled-coil region" evidence="1">
    <location>
        <begin position="214"/>
        <end position="269"/>
    </location>
</feature>
<gene>
    <name evidence="3" type="ORF">POM88_022413</name>
</gene>
<name>A0AAD8MUU4_9APIA</name>
<feature type="region of interest" description="Disordered" evidence="2">
    <location>
        <begin position="1"/>
        <end position="28"/>
    </location>
</feature>
<feature type="compositionally biased region" description="Basic and acidic residues" evidence="2">
    <location>
        <begin position="98"/>
        <end position="122"/>
    </location>
</feature>
<reference evidence="3" key="1">
    <citation type="submission" date="2023-02" db="EMBL/GenBank/DDBJ databases">
        <title>Genome of toxic invasive species Heracleum sosnowskyi carries increased number of genes despite the absence of recent whole-genome duplications.</title>
        <authorList>
            <person name="Schelkunov M."/>
            <person name="Shtratnikova V."/>
            <person name="Makarenko M."/>
            <person name="Klepikova A."/>
            <person name="Omelchenko D."/>
            <person name="Novikova G."/>
            <person name="Obukhova E."/>
            <person name="Bogdanov V."/>
            <person name="Penin A."/>
            <person name="Logacheva M."/>
        </authorList>
    </citation>
    <scope>NUCLEOTIDE SEQUENCE</scope>
    <source>
        <strain evidence="3">Hsosn_3</strain>
        <tissue evidence="3">Leaf</tissue>
    </source>
</reference>
<evidence type="ECO:0000313" key="4">
    <source>
        <dbReference type="Proteomes" id="UP001237642"/>
    </source>
</evidence>
<evidence type="ECO:0000313" key="3">
    <source>
        <dbReference type="EMBL" id="KAK1384678.1"/>
    </source>
</evidence>
<feature type="region of interest" description="Disordered" evidence="2">
    <location>
        <begin position="41"/>
        <end position="63"/>
    </location>
</feature>
<keyword evidence="1" id="KW-0175">Coiled coil</keyword>
<evidence type="ECO:0000256" key="1">
    <source>
        <dbReference type="SAM" id="Coils"/>
    </source>
</evidence>
<accession>A0AAD8MUU4</accession>